<name>A0A6P8BLZ4_PYRGI</name>
<protein>
    <recommendedName>
        <fullName evidence="4">CSN8/PSMD8/EIF3K domain-containing protein</fullName>
    </recommendedName>
</protein>
<feature type="region of interest" description="Disordered" evidence="1">
    <location>
        <begin position="76"/>
        <end position="114"/>
    </location>
</feature>
<evidence type="ECO:0000256" key="1">
    <source>
        <dbReference type="SAM" id="MobiDB-lite"/>
    </source>
</evidence>
<evidence type="ECO:0000313" key="2">
    <source>
        <dbReference type="Proteomes" id="UP000515153"/>
    </source>
</evidence>
<dbReference type="Proteomes" id="UP000515153">
    <property type="component" value="Unplaced"/>
</dbReference>
<feature type="compositionally biased region" description="Low complexity" evidence="1">
    <location>
        <begin position="79"/>
        <end position="98"/>
    </location>
</feature>
<reference evidence="3" key="1">
    <citation type="journal article" date="2019" name="Mol. Biol. Evol.">
        <title>Blast fungal genomes show frequent chromosomal changes, gene gains and losses, and effector gene turnover.</title>
        <authorList>
            <person name="Gomez Luciano L.B."/>
            <person name="Jason Tsai I."/>
            <person name="Chuma I."/>
            <person name="Tosa Y."/>
            <person name="Chen Y.H."/>
            <person name="Li J.Y."/>
            <person name="Li M.Y."/>
            <person name="Jade Lu M.Y."/>
            <person name="Nakayashiki H."/>
            <person name="Li W.H."/>
        </authorList>
    </citation>
    <scope>NUCLEOTIDE SEQUENCE</scope>
    <source>
        <strain evidence="3">NI907</strain>
    </source>
</reference>
<reference evidence="3" key="3">
    <citation type="submission" date="2025-08" db="UniProtKB">
        <authorList>
            <consortium name="RefSeq"/>
        </authorList>
    </citation>
    <scope>IDENTIFICATION</scope>
    <source>
        <strain evidence="3">NI907</strain>
    </source>
</reference>
<evidence type="ECO:0000313" key="3">
    <source>
        <dbReference type="RefSeq" id="XP_030988039.1"/>
    </source>
</evidence>
<dbReference type="PANTHER" id="PTHR39398:SF1">
    <property type="entry name" value="CSN8_PSMD8_EIF3K DOMAIN-CONTAINING PROTEIN"/>
    <property type="match status" value="1"/>
</dbReference>
<proteinExistence type="predicted"/>
<dbReference type="KEGG" id="pgri:PgNI_01221"/>
<sequence>MPPGRGPTGAWGRLKPVELDALEAMGLPSKGETRLLDHRTQNQYYTEIVKRYLTFCSDAGDRDSLLAQFASMSIGTGKKPAPSQQSDAAAAPTSATKQVGPRLPPPDGAAVAAGGPKSKDLVVVMMALRKLREAIVATKRADDFAVQVYLFNIRLAILVKTPESYHPAIQHLLRRIHPVAQPLTSVELQEVVGYLVLDAACRRGDLSEAHVARLQYGLRDPKVDAVLDALAHDNYASFARLRGQVDGHKAKLMEFAAPTMRRHALSCVGRSYLSVDVGFLEKSAGRTWSELQSEDGVGWERDGQRVVIRKMKAKT</sequence>
<dbReference type="AlphaFoldDB" id="A0A6P8BLZ4"/>
<keyword evidence="2" id="KW-1185">Reference proteome</keyword>
<gene>
    <name evidence="3" type="ORF">PgNI_01221</name>
</gene>
<evidence type="ECO:0008006" key="4">
    <source>
        <dbReference type="Google" id="ProtNLM"/>
    </source>
</evidence>
<organism evidence="2 3">
    <name type="scientific">Pyricularia grisea</name>
    <name type="common">Crabgrass-specific blast fungus</name>
    <name type="synonym">Magnaporthe grisea</name>
    <dbReference type="NCBI Taxonomy" id="148305"/>
    <lineage>
        <taxon>Eukaryota</taxon>
        <taxon>Fungi</taxon>
        <taxon>Dikarya</taxon>
        <taxon>Ascomycota</taxon>
        <taxon>Pezizomycotina</taxon>
        <taxon>Sordariomycetes</taxon>
        <taxon>Sordariomycetidae</taxon>
        <taxon>Magnaporthales</taxon>
        <taxon>Pyriculariaceae</taxon>
        <taxon>Pyricularia</taxon>
    </lineage>
</organism>
<dbReference type="RefSeq" id="XP_030988039.1">
    <property type="nucleotide sequence ID" value="XM_031121295.1"/>
</dbReference>
<reference evidence="3" key="2">
    <citation type="submission" date="2019-10" db="EMBL/GenBank/DDBJ databases">
        <authorList>
            <consortium name="NCBI Genome Project"/>
        </authorList>
    </citation>
    <scope>NUCLEOTIDE SEQUENCE</scope>
    <source>
        <strain evidence="3">NI907</strain>
    </source>
</reference>
<dbReference type="OrthoDB" id="2100128at2759"/>
<dbReference type="PANTHER" id="PTHR39398">
    <property type="entry name" value="YALI0F14311P"/>
    <property type="match status" value="1"/>
</dbReference>
<accession>A0A6P8BLZ4</accession>
<dbReference type="GeneID" id="41956209"/>